<comment type="caution">
    <text evidence="6">The sequence shown here is derived from an EMBL/GenBank/DDBJ whole genome shotgun (WGS) entry which is preliminary data.</text>
</comment>
<dbReference type="AlphaFoldDB" id="A0AAN5CID4"/>
<proteinExistence type="predicted"/>
<organism evidence="6 7">
    <name type="scientific">Pristionchus mayeri</name>
    <dbReference type="NCBI Taxonomy" id="1317129"/>
    <lineage>
        <taxon>Eukaryota</taxon>
        <taxon>Metazoa</taxon>
        <taxon>Ecdysozoa</taxon>
        <taxon>Nematoda</taxon>
        <taxon>Chromadorea</taxon>
        <taxon>Rhabditida</taxon>
        <taxon>Rhabditina</taxon>
        <taxon>Diplogasteromorpha</taxon>
        <taxon>Diplogasteroidea</taxon>
        <taxon>Neodiplogasteridae</taxon>
        <taxon>Pristionchus</taxon>
    </lineage>
</organism>
<dbReference type="InterPro" id="IPR050274">
    <property type="entry name" value="Nuclear_hormone_rcpt_NR2"/>
</dbReference>
<evidence type="ECO:0000256" key="3">
    <source>
        <dbReference type="ARBA" id="ARBA00023170"/>
    </source>
</evidence>
<protein>
    <recommendedName>
        <fullName evidence="5">NR LBD domain-containing protein</fullName>
    </recommendedName>
</protein>
<feature type="domain" description="NR LBD" evidence="5">
    <location>
        <begin position="75"/>
        <end position="243"/>
    </location>
</feature>
<name>A0AAN5CID4_9BILA</name>
<dbReference type="EMBL" id="BTRK01000004">
    <property type="protein sequence ID" value="GMR44994.1"/>
    <property type="molecule type" value="Genomic_DNA"/>
</dbReference>
<keyword evidence="3" id="KW-0675">Receptor</keyword>
<dbReference type="SUPFAM" id="SSF48508">
    <property type="entry name" value="Nuclear receptor ligand-binding domain"/>
    <property type="match status" value="1"/>
</dbReference>
<sequence>SCYGTNDLGEMLDDELARSETPESIPSSTEFSPAPSHLDTNSICSFMENNEVRSLVTKEIKMYGLRRNCGYKGGALLDILTKPSAIENKQHLTKICETPIFHDSQSHCQYWFNHELSISIEYAKTHAVFKQLDFCDKCVLLEETHVALFLFTAAYEAHFKEGKTLTYANGDKLVCGQDSGSPKDLIDIMGRCSLDPATFALTKAIVFLNNDAFGLSPVGKKQLELGRDQHLRLLSAYTFQRYS</sequence>
<keyword evidence="2" id="KW-0804">Transcription</keyword>
<evidence type="ECO:0000259" key="5">
    <source>
        <dbReference type="PROSITE" id="PS51843"/>
    </source>
</evidence>
<accession>A0AAN5CID4</accession>
<feature type="non-terminal residue" evidence="6">
    <location>
        <position position="1"/>
    </location>
</feature>
<evidence type="ECO:0000256" key="4">
    <source>
        <dbReference type="SAM" id="MobiDB-lite"/>
    </source>
</evidence>
<dbReference type="Proteomes" id="UP001328107">
    <property type="component" value="Unassembled WGS sequence"/>
</dbReference>
<evidence type="ECO:0000313" key="7">
    <source>
        <dbReference type="Proteomes" id="UP001328107"/>
    </source>
</evidence>
<feature type="non-terminal residue" evidence="6">
    <location>
        <position position="243"/>
    </location>
</feature>
<dbReference type="InterPro" id="IPR035500">
    <property type="entry name" value="NHR-like_dom_sf"/>
</dbReference>
<keyword evidence="7" id="KW-1185">Reference proteome</keyword>
<evidence type="ECO:0000256" key="1">
    <source>
        <dbReference type="ARBA" id="ARBA00023015"/>
    </source>
</evidence>
<dbReference type="PROSITE" id="PS51843">
    <property type="entry name" value="NR_LBD"/>
    <property type="match status" value="1"/>
</dbReference>
<reference evidence="7" key="1">
    <citation type="submission" date="2022-10" db="EMBL/GenBank/DDBJ databases">
        <title>Genome assembly of Pristionchus species.</title>
        <authorList>
            <person name="Yoshida K."/>
            <person name="Sommer R.J."/>
        </authorList>
    </citation>
    <scope>NUCLEOTIDE SEQUENCE [LARGE SCALE GENOMIC DNA]</scope>
    <source>
        <strain evidence="7">RS5460</strain>
    </source>
</reference>
<evidence type="ECO:0000313" key="6">
    <source>
        <dbReference type="EMBL" id="GMR44994.1"/>
    </source>
</evidence>
<feature type="region of interest" description="Disordered" evidence="4">
    <location>
        <begin position="15"/>
        <end position="36"/>
    </location>
</feature>
<dbReference type="Gene3D" id="1.10.565.10">
    <property type="entry name" value="Retinoid X Receptor"/>
    <property type="match status" value="1"/>
</dbReference>
<dbReference type="PANTHER" id="PTHR24083">
    <property type="entry name" value="NUCLEAR HORMONE RECEPTOR"/>
    <property type="match status" value="1"/>
</dbReference>
<gene>
    <name evidence="6" type="ORF">PMAYCL1PPCAC_15189</name>
</gene>
<feature type="compositionally biased region" description="Low complexity" evidence="4">
    <location>
        <begin position="22"/>
        <end position="33"/>
    </location>
</feature>
<evidence type="ECO:0000256" key="2">
    <source>
        <dbReference type="ARBA" id="ARBA00023163"/>
    </source>
</evidence>
<keyword evidence="1" id="KW-0805">Transcription regulation</keyword>
<dbReference type="InterPro" id="IPR000536">
    <property type="entry name" value="Nucl_hrmn_rcpt_lig-bd"/>
</dbReference>